<comment type="subcellular location">
    <subcellularLocation>
        <location evidence="1">Membrane</location>
        <topology evidence="1">Single-pass membrane protein</topology>
    </subcellularLocation>
</comment>
<evidence type="ECO:0000256" key="1">
    <source>
        <dbReference type="ARBA" id="ARBA00004167"/>
    </source>
</evidence>
<evidence type="ECO:0000256" key="5">
    <source>
        <dbReference type="SAM" id="MobiDB-lite"/>
    </source>
</evidence>
<comment type="caution">
    <text evidence="8">The sequence shown here is derived from an EMBL/GenBank/DDBJ whole genome shotgun (WGS) entry which is preliminary data.</text>
</comment>
<gene>
    <name evidence="8" type="ORF">AWN68_07365</name>
</gene>
<accession>A0A150X9K8</accession>
<dbReference type="PANTHER" id="PTHR36985">
    <property type="entry name" value="TRANSLOCATION AND ASSEMBLY MODULE SUBUNIT TAMB"/>
    <property type="match status" value="1"/>
</dbReference>
<dbReference type="Proteomes" id="UP000075615">
    <property type="component" value="Unassembled WGS sequence"/>
</dbReference>
<evidence type="ECO:0000256" key="3">
    <source>
        <dbReference type="ARBA" id="ARBA00022989"/>
    </source>
</evidence>
<dbReference type="InterPro" id="IPR007452">
    <property type="entry name" value="TamB_C"/>
</dbReference>
<feature type="domain" description="Translocation and assembly module TamB C-terminal" evidence="7">
    <location>
        <begin position="1041"/>
        <end position="1460"/>
    </location>
</feature>
<keyword evidence="3 6" id="KW-1133">Transmembrane helix</keyword>
<evidence type="ECO:0000313" key="9">
    <source>
        <dbReference type="Proteomes" id="UP000075615"/>
    </source>
</evidence>
<proteinExistence type="predicted"/>
<reference evidence="8 9" key="1">
    <citation type="submission" date="2016-01" db="EMBL/GenBank/DDBJ databases">
        <title>Genome sequencing of Roseivirga echinicomitans KMM 6058.</title>
        <authorList>
            <person name="Selvaratnam C."/>
            <person name="Thevarajoo S."/>
            <person name="Goh K.M."/>
            <person name="Ee R."/>
            <person name="Chan K.-G."/>
            <person name="Chong C.S."/>
        </authorList>
    </citation>
    <scope>NUCLEOTIDE SEQUENCE [LARGE SCALE GENOMIC DNA]</scope>
    <source>
        <strain evidence="8 9">KMM 6058</strain>
    </source>
</reference>
<evidence type="ECO:0000256" key="2">
    <source>
        <dbReference type="ARBA" id="ARBA00022692"/>
    </source>
</evidence>
<evidence type="ECO:0000256" key="6">
    <source>
        <dbReference type="SAM" id="Phobius"/>
    </source>
</evidence>
<sequence>MTEKIKRSQVIKKRIVKSILWLCLSPIILLFIIIGLIHLPPVQNYLVDKAADYLTEKTGYRSEIGYTNIRWFNSVTIDDLTVYDQNDVKMIDVRELVLSFKLKELISGKDISINEAWLNRASVNLRDEGESGLNIDNWVGKITDLTSSTDSDSTNLNVFSIEKITLLNSEFSLSDSRKDSIADGFDYNHFTLKNLRADIRNLESVGGDFEINVQFLTAEDEASGLKIEKLESIFQTSLKKMAFTNLDLVIGKSHIKDSIVLNFDDPSAMSEFVTDVAFDVNFRNSLLHSDELGFFVPEFKKYDQQIKIDGYFQGKVNSFYSDDFTISFGEHSKLNGRLDIEGLPNINETIFDIDLDDSFLKATDLKQFINDRTFKISNKLGLIELDGQYDGLINDFVADGEFKTALGNAKPNVQITLPENKLASYSGRLSLEDFNVGVLTEDSTFQKVNLNGSIEGEGFTLEQANFKLDAKVSRIGILGYQYVNITTNGTFAQSFFSGDISVDDPNLIFKAEGSVDLRNNKKLFKINGRLSRADLAAINLTKEEVFVASDFNLDFEGVKLDSLLGNFHLTDAYLKYGKEDILVDSVFFSSQRSSRNRTVRFNSDYFNINMDGQFEFSTLLTELQNINGQYKLVFSSRSNEIPEYLKTHSRSAQAFDITYSAELPNINPIIQLFDSVIYVGKNASLNGRFNNFNTEDFQLNAKIDSLIYSNISFLENEIDINASSLRDPEKVLALGYLYSKKQIYANTSETDALTLEAVWDGKRIELRHNIEQTTSGNYAEIGAGIDFFENRTELRFQESNIIALDQTWNITENNVIVFGKDNISIENLDIYNDTQSITLDGDISVSRDSTESMRIVFENVEVENLNTLTLKSYSGKINGSVNIQNLLYNPLIFGDINIKEFKIDEFLVGDISGALLWNDFNRKFDINLIVDRLGKKIIQLEGDFFPTRNSNQLDLDLTLNETNLNIGEPYIEDYFTKIAGNISGKLTVGGTLSDPLIRGNGTIKNGGIKINYLNTEYKFGGEVKFDKNLISLSELDFLDINGSPAQFRGEIRHNSFRDISLDLNGDLDRFQVLNTTFETSDLYYGDAYASGNVSLRGAASNLTINADVTTSQNTKIYIPISQGNDDASVDYINFINLTDTTQTFNSKGDEVDKMKIEGLKLDLKINITPDAYTEIIIDPKTGDIIRGRGNGQLRLQIDTQGDFQMTGGLNITEGAYNFSLYNIITKEFDIEQPSRITWSGDPYAGIMDINASYSQNTSLAPILKQTGFDEENTTTAAARRYPTKVLLRLNGPLLSPEIGFDIDFSEVNTQDFQLQTALNAFKNRLASDEQELTRQVVNVIVLNSFSDSNTLNIGGRTASQNVSQLLSNQLSQLVAQLDENLEIDFDLASLDQDAYNTFQLRLSYTFLNGRLRVTREGGLSNQVDAESYATDINSIAGDWTAEYLLTSDGRYKVKVYSRSNYNFVTAAYGGTTQTSGASITQSSSFNSLSEFFTGVDKKRKKRREEVLTKKKEENNSGNGSN</sequence>
<dbReference type="GO" id="GO:0009306">
    <property type="term" value="P:protein secretion"/>
    <property type="evidence" value="ECO:0007669"/>
    <property type="project" value="InterPro"/>
</dbReference>
<dbReference type="EMBL" id="LRDB01000045">
    <property type="protein sequence ID" value="KYG75360.1"/>
    <property type="molecule type" value="Genomic_DNA"/>
</dbReference>
<evidence type="ECO:0000259" key="7">
    <source>
        <dbReference type="Pfam" id="PF04357"/>
    </source>
</evidence>
<organism evidence="8 9">
    <name type="scientific">Roseivirga echinicomitans</name>
    <dbReference type="NCBI Taxonomy" id="296218"/>
    <lineage>
        <taxon>Bacteria</taxon>
        <taxon>Pseudomonadati</taxon>
        <taxon>Bacteroidota</taxon>
        <taxon>Cytophagia</taxon>
        <taxon>Cytophagales</taxon>
        <taxon>Roseivirgaceae</taxon>
        <taxon>Roseivirga</taxon>
    </lineage>
</organism>
<dbReference type="GO" id="GO:0005886">
    <property type="term" value="C:plasma membrane"/>
    <property type="evidence" value="ECO:0007669"/>
    <property type="project" value="InterPro"/>
</dbReference>
<keyword evidence="2 6" id="KW-0812">Transmembrane</keyword>
<evidence type="ECO:0000313" key="8">
    <source>
        <dbReference type="EMBL" id="KYG75360.1"/>
    </source>
</evidence>
<feature type="region of interest" description="Disordered" evidence="5">
    <location>
        <begin position="1496"/>
        <end position="1521"/>
    </location>
</feature>
<evidence type="ECO:0000256" key="4">
    <source>
        <dbReference type="ARBA" id="ARBA00023136"/>
    </source>
</evidence>
<name>A0A150X9K8_9BACT</name>
<dbReference type="STRING" id="296218.AWN68_07365"/>
<protein>
    <recommendedName>
        <fullName evidence="7">Translocation and assembly module TamB C-terminal domain-containing protein</fullName>
    </recommendedName>
</protein>
<feature type="transmembrane region" description="Helical" evidence="6">
    <location>
        <begin position="20"/>
        <end position="39"/>
    </location>
</feature>
<feature type="compositionally biased region" description="Basic and acidic residues" evidence="5">
    <location>
        <begin position="1503"/>
        <end position="1514"/>
    </location>
</feature>
<keyword evidence="9" id="KW-1185">Reference proteome</keyword>
<dbReference type="PANTHER" id="PTHR36985:SF1">
    <property type="entry name" value="TRANSLOCATION AND ASSEMBLY MODULE SUBUNIT TAMB"/>
    <property type="match status" value="1"/>
</dbReference>
<keyword evidence="4 6" id="KW-0472">Membrane</keyword>
<dbReference type="Pfam" id="PF04357">
    <property type="entry name" value="TamB"/>
    <property type="match status" value="1"/>
</dbReference>